<dbReference type="PRINTS" id="PR01210">
    <property type="entry name" value="GGTRANSPTASE"/>
</dbReference>
<comment type="caution">
    <text evidence="5">The sequence shown here is derived from an EMBL/GenBank/DDBJ whole genome shotgun (WGS) entry which is preliminary data.</text>
</comment>
<keyword evidence="4" id="KW-1133">Transmembrane helix</keyword>
<dbReference type="GO" id="GO:0005739">
    <property type="term" value="C:mitochondrion"/>
    <property type="evidence" value="ECO:0007669"/>
    <property type="project" value="InterPro"/>
</dbReference>
<dbReference type="GO" id="GO:0036374">
    <property type="term" value="F:glutathione hydrolase activity"/>
    <property type="evidence" value="ECO:0007669"/>
    <property type="project" value="InterPro"/>
</dbReference>
<dbReference type="GO" id="GO:0005886">
    <property type="term" value="C:plasma membrane"/>
    <property type="evidence" value="ECO:0007669"/>
    <property type="project" value="TreeGrafter"/>
</dbReference>
<sequence>MVLRVFGITKDYWVWIFPLSGFTLGWWLDKKETERMITYRDRSALYGRDTTAPDYKPSWPKISGMLIFLAVVIFLLITHEESDPNIIKNGRDIPDPEKPLPPSSSKLYKFKHAAISTDSQECSDIARKLMERHANGFDLALNSLICMSLTNIQSCGLFGGFLLTAYIPSEQKSIVIDAQMTSPKNFHFTPKQEGEDYLKVKEGPMSIANSGFLKGLWEIHRNYSKMSWHDIIDPVILLCREGIVLTKHLRDSIEMNSHILNDTYFRNIFIDSSSGRIKRVGSKVVLLKQCDFLELLSKQNTTEDIFSGDVGKLLADDLKTANAIVDINDLQTYKVKVYEARKFDLINDNVLLVPNTCAILIPAILNILMKYNFNSTWFDSQHNTNLSILMHHRIIETFKHVFAMRSEMSDSDFMDTENIINYLLSNDFAYNVIKSINDSFVKPYLQDYNLSTIVPQNHGTSHISIVAENNDLISVTSSINFYFGSGIIGSKSGLIFNNGMDDFSYFNRSVNYFGLKETPTNFPEPQKRALSSVAPLIIINKNNERSNLIIGAAGGSKIITSISMAILRFLYDSTDLKEIIDAPRFHHQLIPNILEYEYGNLMWIINGLNEKGHNSSRYRYRGTIINALKIDQRKIHAISDYRKDSSGVAGF</sequence>
<dbReference type="InterPro" id="IPR012575">
    <property type="entry name" value="NDUB1"/>
</dbReference>
<keyword evidence="6" id="KW-1185">Reference proteome</keyword>
<evidence type="ECO:0000256" key="1">
    <source>
        <dbReference type="ARBA" id="ARBA00084097"/>
    </source>
</evidence>
<dbReference type="PANTHER" id="PTHR11686">
    <property type="entry name" value="GAMMA GLUTAMYL TRANSPEPTIDASE"/>
    <property type="match status" value="1"/>
</dbReference>
<dbReference type="InterPro" id="IPR029055">
    <property type="entry name" value="Ntn_hydrolases_N"/>
</dbReference>
<evidence type="ECO:0000256" key="4">
    <source>
        <dbReference type="SAM" id="Phobius"/>
    </source>
</evidence>
<feature type="transmembrane region" description="Helical" evidence="4">
    <location>
        <begin position="62"/>
        <end position="79"/>
    </location>
</feature>
<dbReference type="Proteomes" id="UP001107558">
    <property type="component" value="Chromosome 1"/>
</dbReference>
<dbReference type="AlphaFoldDB" id="A0A9J6CKF6"/>
<dbReference type="FunFam" id="3.60.20.40:FF:000001">
    <property type="entry name" value="Gamma-glutamyltranspeptidase 1"/>
    <property type="match status" value="1"/>
</dbReference>
<dbReference type="Pfam" id="PF08040">
    <property type="entry name" value="NADH_oxidored"/>
    <property type="match status" value="1"/>
</dbReference>
<gene>
    <name evidence="5" type="ORF">PVAND_012056</name>
</gene>
<dbReference type="InterPro" id="IPR043138">
    <property type="entry name" value="GGT_lsub"/>
</dbReference>
<dbReference type="EMBL" id="JADBJN010000001">
    <property type="protein sequence ID" value="KAG5682722.1"/>
    <property type="molecule type" value="Genomic_DNA"/>
</dbReference>
<dbReference type="PANTHER" id="PTHR11686:SF9">
    <property type="entry name" value="RE13973P"/>
    <property type="match status" value="1"/>
</dbReference>
<feature type="binding site" evidence="3">
    <location>
        <begin position="531"/>
        <end position="532"/>
    </location>
    <ligand>
        <name>L-glutamate</name>
        <dbReference type="ChEBI" id="CHEBI:29985"/>
    </ligand>
</feature>
<dbReference type="GO" id="GO:0006751">
    <property type="term" value="P:glutathione catabolic process"/>
    <property type="evidence" value="ECO:0007669"/>
    <property type="project" value="InterPro"/>
</dbReference>
<feature type="binding site" evidence="3">
    <location>
        <position position="555"/>
    </location>
    <ligand>
        <name>L-glutamate</name>
        <dbReference type="ChEBI" id="CHEBI:29985"/>
    </ligand>
</feature>
<keyword evidence="4" id="KW-0472">Membrane</keyword>
<keyword evidence="1" id="KW-0800">Toxin</keyword>
<feature type="binding site" evidence="3">
    <location>
        <position position="502"/>
    </location>
    <ligand>
        <name>L-glutamate</name>
        <dbReference type="ChEBI" id="CHEBI:29985"/>
    </ligand>
</feature>
<feature type="active site" description="Nucleophile" evidence="2">
    <location>
        <position position="460"/>
    </location>
</feature>
<dbReference type="Pfam" id="PF01019">
    <property type="entry name" value="G_glu_transpept"/>
    <property type="match status" value="1"/>
</dbReference>
<dbReference type="SUPFAM" id="SSF56235">
    <property type="entry name" value="N-terminal nucleophile aminohydrolases (Ntn hydrolases)"/>
    <property type="match status" value="1"/>
</dbReference>
<evidence type="ECO:0000256" key="3">
    <source>
        <dbReference type="PIRSR" id="PIRSR600101-2"/>
    </source>
</evidence>
<dbReference type="OrthoDB" id="1081007at2759"/>
<dbReference type="InterPro" id="IPR043137">
    <property type="entry name" value="GGT_ssub_C"/>
</dbReference>
<evidence type="ECO:0000256" key="2">
    <source>
        <dbReference type="PIRSR" id="PIRSR600101-1"/>
    </source>
</evidence>
<name>A0A9J6CKF6_POLVA</name>
<evidence type="ECO:0000313" key="6">
    <source>
        <dbReference type="Proteomes" id="UP001107558"/>
    </source>
</evidence>
<evidence type="ECO:0008006" key="7">
    <source>
        <dbReference type="Google" id="ProtNLM"/>
    </source>
</evidence>
<protein>
    <recommendedName>
        <fullName evidence="7">Complex I-MNLL</fullName>
    </recommendedName>
</protein>
<dbReference type="InterPro" id="IPR000101">
    <property type="entry name" value="GGT_peptidase"/>
</dbReference>
<evidence type="ECO:0000313" key="5">
    <source>
        <dbReference type="EMBL" id="KAG5682722.1"/>
    </source>
</evidence>
<proteinExistence type="predicted"/>
<keyword evidence="1" id="KW-1199">Hemostasis impairing toxin</keyword>
<reference evidence="5" key="1">
    <citation type="submission" date="2021-03" db="EMBL/GenBank/DDBJ databases">
        <title>Chromosome level genome of the anhydrobiotic midge Polypedilum vanderplanki.</title>
        <authorList>
            <person name="Yoshida Y."/>
            <person name="Kikawada T."/>
            <person name="Gusev O."/>
        </authorList>
    </citation>
    <scope>NUCLEOTIDE SEQUENCE</scope>
    <source>
        <strain evidence="5">NIAS01</strain>
        <tissue evidence="5">Whole body or cell culture</tissue>
    </source>
</reference>
<feature type="binding site" evidence="3">
    <location>
        <begin position="478"/>
        <end position="480"/>
    </location>
    <ligand>
        <name>L-glutamate</name>
        <dbReference type="ChEBI" id="CHEBI:29985"/>
    </ligand>
</feature>
<accession>A0A9J6CKF6</accession>
<keyword evidence="4" id="KW-0812">Transmembrane</keyword>
<dbReference type="Gene3D" id="3.60.20.40">
    <property type="match status" value="1"/>
</dbReference>
<organism evidence="5 6">
    <name type="scientific">Polypedilum vanderplanki</name>
    <name type="common">Sleeping chironomid midge</name>
    <dbReference type="NCBI Taxonomy" id="319348"/>
    <lineage>
        <taxon>Eukaryota</taxon>
        <taxon>Metazoa</taxon>
        <taxon>Ecdysozoa</taxon>
        <taxon>Arthropoda</taxon>
        <taxon>Hexapoda</taxon>
        <taxon>Insecta</taxon>
        <taxon>Pterygota</taxon>
        <taxon>Neoptera</taxon>
        <taxon>Endopterygota</taxon>
        <taxon>Diptera</taxon>
        <taxon>Nematocera</taxon>
        <taxon>Chironomoidea</taxon>
        <taxon>Chironomidae</taxon>
        <taxon>Chironominae</taxon>
        <taxon>Polypedilum</taxon>
        <taxon>Polypedilum</taxon>
    </lineage>
</organism>
<feature type="transmembrane region" description="Helical" evidence="4">
    <location>
        <begin position="12"/>
        <end position="28"/>
    </location>
</feature>
<keyword evidence="1" id="KW-1202">Platelet aggregation activating toxin</keyword>
<dbReference type="Gene3D" id="1.10.246.130">
    <property type="match status" value="1"/>
</dbReference>